<dbReference type="EMBL" id="JTDL01000140">
    <property type="protein sequence ID" value="KHL01565.1"/>
    <property type="molecule type" value="Genomic_DNA"/>
</dbReference>
<dbReference type="InterPro" id="IPR027417">
    <property type="entry name" value="P-loop_NTPase"/>
</dbReference>
<dbReference type="STRING" id="1338436.LK10_14970"/>
<dbReference type="InterPro" id="IPR022488">
    <property type="entry name" value="PPK2-related"/>
</dbReference>
<dbReference type="GO" id="GO:0006797">
    <property type="term" value="P:polyphosphate metabolic process"/>
    <property type="evidence" value="ECO:0007669"/>
    <property type="project" value="InterPro"/>
</dbReference>
<dbReference type="GO" id="GO:0008976">
    <property type="term" value="F:polyphosphate kinase activity"/>
    <property type="evidence" value="ECO:0007669"/>
    <property type="project" value="InterPro"/>
</dbReference>
<dbReference type="SUPFAM" id="SSF52540">
    <property type="entry name" value="P-loop containing nucleoside triphosphate hydrolases"/>
    <property type="match status" value="1"/>
</dbReference>
<keyword evidence="1 4" id="KW-0808">Transferase</keyword>
<dbReference type="Proteomes" id="UP000030982">
    <property type="component" value="Unassembled WGS sequence"/>
</dbReference>
<dbReference type="RefSeq" id="WP_043125276.1">
    <property type="nucleotide sequence ID" value="NZ_JTDL01000140.1"/>
</dbReference>
<evidence type="ECO:0000259" key="3">
    <source>
        <dbReference type="Pfam" id="PF03976"/>
    </source>
</evidence>
<gene>
    <name evidence="4" type="ORF">LK10_14970</name>
</gene>
<dbReference type="Pfam" id="PF03976">
    <property type="entry name" value="PPK2"/>
    <property type="match status" value="1"/>
</dbReference>
<evidence type="ECO:0000256" key="2">
    <source>
        <dbReference type="ARBA" id="ARBA00022777"/>
    </source>
</evidence>
<feature type="domain" description="Polyphosphate kinase-2-related" evidence="3">
    <location>
        <begin position="41"/>
        <end position="266"/>
    </location>
</feature>
<sequence length="287" mass="32512">MAQSSDSNVFEDNPEHLFGVGPGFSLAAIDPASTPAFGGRKADGKAALSARSPRLAQLQERLFAEGRSGRRRSLLLVLEGMDTSGKGGIVRHVVSAVDVQGVQLASFGPPSEDEERHDFLWRVERQVPRPGMIGCFDRSHYEDVLIHRVHGWAEPQELERRYSAIQDFESKLHEDGTRVLKIMLHISKDEQLRRLSARLDNPTKHWKYDPGDVDERYRWDDYMAAYEAALVRTSTAYAPWYVVPADNKWYSRLVVQDLMLGALRRLNPQWPPASFDVEAEKRRLAGS</sequence>
<name>A0A0B2AE91_9MICC</name>
<proteinExistence type="predicted"/>
<reference evidence="4 5" key="1">
    <citation type="submission" date="2014-09" db="EMBL/GenBank/DDBJ databases">
        <title>Genome sequence of Sinomonas sp. MUSC 117.</title>
        <authorList>
            <person name="Lee L.-H."/>
        </authorList>
    </citation>
    <scope>NUCLEOTIDE SEQUENCE [LARGE SCALE GENOMIC DNA]</scope>
    <source>
        <strain evidence="4 5">MUSC 117</strain>
    </source>
</reference>
<dbReference type="InterPro" id="IPR022300">
    <property type="entry name" value="PPK2-rel_1"/>
</dbReference>
<accession>A0A0B2AE91</accession>
<organism evidence="4 5">
    <name type="scientific">Sinomonas humi</name>
    <dbReference type="NCBI Taxonomy" id="1338436"/>
    <lineage>
        <taxon>Bacteria</taxon>
        <taxon>Bacillati</taxon>
        <taxon>Actinomycetota</taxon>
        <taxon>Actinomycetes</taxon>
        <taxon>Micrococcales</taxon>
        <taxon>Micrococcaceae</taxon>
        <taxon>Sinomonas</taxon>
    </lineage>
</organism>
<dbReference type="PANTHER" id="PTHR34383">
    <property type="entry name" value="POLYPHOSPHATE:AMP PHOSPHOTRANSFERASE-RELATED"/>
    <property type="match status" value="1"/>
</dbReference>
<dbReference type="Gene3D" id="3.40.50.300">
    <property type="entry name" value="P-loop containing nucleotide triphosphate hydrolases"/>
    <property type="match status" value="1"/>
</dbReference>
<protein>
    <submittedName>
        <fullName evidence="4">Phosphate:nucleotide phosphotransferase</fullName>
    </submittedName>
</protein>
<keyword evidence="5" id="KW-1185">Reference proteome</keyword>
<keyword evidence="2" id="KW-0418">Kinase</keyword>
<dbReference type="InterPro" id="IPR016898">
    <property type="entry name" value="Polyphosphate_phosphotransfera"/>
</dbReference>
<dbReference type="NCBIfam" id="TIGR03709">
    <property type="entry name" value="PPK2_rel_1"/>
    <property type="match status" value="1"/>
</dbReference>
<evidence type="ECO:0000256" key="1">
    <source>
        <dbReference type="ARBA" id="ARBA00022679"/>
    </source>
</evidence>
<dbReference type="OrthoDB" id="9775224at2"/>
<dbReference type="AlphaFoldDB" id="A0A0B2AE91"/>
<comment type="caution">
    <text evidence="4">The sequence shown here is derived from an EMBL/GenBank/DDBJ whole genome shotgun (WGS) entry which is preliminary data.</text>
</comment>
<dbReference type="PANTHER" id="PTHR34383:SF3">
    <property type="entry name" value="POLYPHOSPHATE:AMP PHOSPHOTRANSFERASE"/>
    <property type="match status" value="1"/>
</dbReference>
<evidence type="ECO:0000313" key="5">
    <source>
        <dbReference type="Proteomes" id="UP000030982"/>
    </source>
</evidence>
<evidence type="ECO:0000313" key="4">
    <source>
        <dbReference type="EMBL" id="KHL01565.1"/>
    </source>
</evidence>
<dbReference type="PIRSF" id="PIRSF028756">
    <property type="entry name" value="PPK2_prd"/>
    <property type="match status" value="1"/>
</dbReference>